<dbReference type="InterPro" id="IPR025241">
    <property type="entry name" value="DUF4190"/>
</dbReference>
<dbReference type="AlphaFoldDB" id="A0A839K2A8"/>
<comment type="caution">
    <text evidence="4">The sequence shown here is derived from an EMBL/GenBank/DDBJ whole genome shotgun (WGS) entry which is preliminary data.</text>
</comment>
<feature type="domain" description="DUF4190" evidence="3">
    <location>
        <begin position="68"/>
        <end position="130"/>
    </location>
</feature>
<protein>
    <submittedName>
        <fullName evidence="4">DUF4190 domain-containing protein</fullName>
    </submittedName>
</protein>
<feature type="transmembrane region" description="Helical" evidence="2">
    <location>
        <begin position="69"/>
        <end position="102"/>
    </location>
</feature>
<evidence type="ECO:0000313" key="4">
    <source>
        <dbReference type="EMBL" id="MBB2183756.1"/>
    </source>
</evidence>
<name>A0A839K2A8_9FIRM</name>
<keyword evidence="2" id="KW-1133">Transmembrane helix</keyword>
<dbReference type="RefSeq" id="WP_228353383.1">
    <property type="nucleotide sequence ID" value="NZ_JACEGA010000001.1"/>
</dbReference>
<sequence length="158" mass="17432">MGDYNNPEDNNFNQNNQQQNNPEQNQYQQPVYQQPQQNQYQTDSNQYQYSYQYDASTQYDQPKKSSGLAIASLVCGIVGLVLCCCYYLSLPLSIVGLILGIVSLSKKSGGKGMAIVGVILSGITVVLAILMIAGVAALLGSEDFLNEIYREMGLDSYY</sequence>
<evidence type="ECO:0000256" key="1">
    <source>
        <dbReference type="SAM" id="MobiDB-lite"/>
    </source>
</evidence>
<organism evidence="4 5">
    <name type="scientific">Variimorphobacter saccharofermentans</name>
    <dbReference type="NCBI Taxonomy" id="2755051"/>
    <lineage>
        <taxon>Bacteria</taxon>
        <taxon>Bacillati</taxon>
        <taxon>Bacillota</taxon>
        <taxon>Clostridia</taxon>
        <taxon>Lachnospirales</taxon>
        <taxon>Lachnospiraceae</taxon>
        <taxon>Variimorphobacter</taxon>
    </lineage>
</organism>
<evidence type="ECO:0000256" key="2">
    <source>
        <dbReference type="SAM" id="Phobius"/>
    </source>
</evidence>
<accession>A0A839K2A8</accession>
<keyword evidence="2" id="KW-0472">Membrane</keyword>
<dbReference type="EMBL" id="JACEGA010000001">
    <property type="protein sequence ID" value="MBB2183756.1"/>
    <property type="molecule type" value="Genomic_DNA"/>
</dbReference>
<keyword evidence="5" id="KW-1185">Reference proteome</keyword>
<reference evidence="4 5" key="1">
    <citation type="submission" date="2020-07" db="EMBL/GenBank/DDBJ databases">
        <title>Characterization and genome sequencing of isolate MD1, a novel member within the family Lachnospiraceae.</title>
        <authorList>
            <person name="Rettenmaier R."/>
            <person name="Di Bello L."/>
            <person name="Zinser C."/>
            <person name="Scheitz K."/>
            <person name="Liebl W."/>
            <person name="Zverlov V."/>
        </authorList>
    </citation>
    <scope>NUCLEOTIDE SEQUENCE [LARGE SCALE GENOMIC DNA]</scope>
    <source>
        <strain evidence="4 5">MD1</strain>
    </source>
</reference>
<evidence type="ECO:0000259" key="3">
    <source>
        <dbReference type="Pfam" id="PF13828"/>
    </source>
</evidence>
<evidence type="ECO:0000313" key="5">
    <source>
        <dbReference type="Proteomes" id="UP000574276"/>
    </source>
</evidence>
<keyword evidence="2" id="KW-0812">Transmembrane</keyword>
<dbReference type="Pfam" id="PF13828">
    <property type="entry name" value="DUF4190"/>
    <property type="match status" value="1"/>
</dbReference>
<dbReference type="Proteomes" id="UP000574276">
    <property type="component" value="Unassembled WGS sequence"/>
</dbReference>
<proteinExistence type="predicted"/>
<feature type="region of interest" description="Disordered" evidence="1">
    <location>
        <begin position="1"/>
        <end position="35"/>
    </location>
</feature>
<feature type="transmembrane region" description="Helical" evidence="2">
    <location>
        <begin position="114"/>
        <end position="139"/>
    </location>
</feature>
<gene>
    <name evidence="4" type="ORF">H0486_12825</name>
</gene>